<evidence type="ECO:0000313" key="9">
    <source>
        <dbReference type="Proteomes" id="UP001358417"/>
    </source>
</evidence>
<evidence type="ECO:0008006" key="10">
    <source>
        <dbReference type="Google" id="ProtNLM"/>
    </source>
</evidence>
<dbReference type="RefSeq" id="XP_064707421.1">
    <property type="nucleotide sequence ID" value="XM_064845163.1"/>
</dbReference>
<evidence type="ECO:0000256" key="5">
    <source>
        <dbReference type="ARBA" id="ARBA00023136"/>
    </source>
</evidence>
<comment type="similarity">
    <text evidence="2">Belongs to the RUS1 family.</text>
</comment>
<dbReference type="InterPro" id="IPR006968">
    <property type="entry name" value="RUS_fam"/>
</dbReference>
<feature type="domain" description="Protein root UVB sensitive/RUS" evidence="6">
    <location>
        <begin position="47"/>
        <end position="274"/>
    </location>
</feature>
<organism evidence="8 9">
    <name type="scientific">Exophiala bonariae</name>
    <dbReference type="NCBI Taxonomy" id="1690606"/>
    <lineage>
        <taxon>Eukaryota</taxon>
        <taxon>Fungi</taxon>
        <taxon>Dikarya</taxon>
        <taxon>Ascomycota</taxon>
        <taxon>Pezizomycotina</taxon>
        <taxon>Eurotiomycetes</taxon>
        <taxon>Chaetothyriomycetidae</taxon>
        <taxon>Chaetothyriales</taxon>
        <taxon>Herpotrichiellaceae</taxon>
        <taxon>Exophiala</taxon>
    </lineage>
</organism>
<dbReference type="GeneID" id="89969759"/>
<dbReference type="AlphaFoldDB" id="A0AAV9NGE8"/>
<keyword evidence="9" id="KW-1185">Reference proteome</keyword>
<evidence type="ECO:0000256" key="2">
    <source>
        <dbReference type="ARBA" id="ARBA00007558"/>
    </source>
</evidence>
<accession>A0AAV9NGE8</accession>
<comment type="caution">
    <text evidence="8">The sequence shown here is derived from an EMBL/GenBank/DDBJ whole genome shotgun (WGS) entry which is preliminary data.</text>
</comment>
<dbReference type="Proteomes" id="UP001358417">
    <property type="component" value="Unassembled WGS sequence"/>
</dbReference>
<keyword evidence="5" id="KW-0472">Membrane</keyword>
<evidence type="ECO:0000259" key="6">
    <source>
        <dbReference type="Pfam" id="PF04884"/>
    </source>
</evidence>
<sequence length="470" mass="51344">MDIPIQVQELDTTGHNTANYRYDVSTGTLKSSPVTIARDGNPQVFRYLSPFLPAGYPATVTPDYTPYQIYDSLQAFASTIAGLLASRAVFVGMGVGSEDASVITTMLLYIAQATIGRLATIAFADRFSQRIEADVKFYRFFADIVNDTAFVLDCISPNLPILGRALTLCVSNACRALCGVAGGSSKAILSTHFAKAGNIGELNAKDGSQETVVSLIGMWVGGLVVSKVEGTLETWCCLLPLLALHLWCNWKAVKSVRLSTLNTERAVLLFDGILHGHTKSLNDVGRQETVLGRARILRTAEGRLLSSCKIGASVDNLLQCMRLHELGAIGGSDDVDKSFARLLEIFREEKYLLWVNTTTNRAVIVLTADASSVTQAKGFLHLMRLLRSQSSSLSERKEGVKGIQEPMSLPPQTDEILARLKQTLDQNNEHWPAIVARVEAAGWELEKGNLEQGECYRIRTGDCPETKKDK</sequence>
<evidence type="ECO:0000256" key="3">
    <source>
        <dbReference type="ARBA" id="ARBA00022692"/>
    </source>
</evidence>
<feature type="domain" description="Root UVB sensitive protein C-terminal" evidence="7">
    <location>
        <begin position="347"/>
        <end position="452"/>
    </location>
</feature>
<evidence type="ECO:0000256" key="1">
    <source>
        <dbReference type="ARBA" id="ARBA00004370"/>
    </source>
</evidence>
<keyword evidence="4" id="KW-1133">Transmembrane helix</keyword>
<evidence type="ECO:0000259" key="7">
    <source>
        <dbReference type="Pfam" id="PF24160"/>
    </source>
</evidence>
<evidence type="ECO:0000313" key="8">
    <source>
        <dbReference type="EMBL" id="KAK5054648.1"/>
    </source>
</evidence>
<name>A0AAV9NGE8_9EURO</name>
<gene>
    <name evidence="8" type="ORF">LTR84_001539</name>
</gene>
<comment type="subcellular location">
    <subcellularLocation>
        <location evidence="1">Membrane</location>
    </subcellularLocation>
</comment>
<dbReference type="Pfam" id="PF04884">
    <property type="entry name" value="UVB_sens_prot"/>
    <property type="match status" value="1"/>
</dbReference>
<proteinExistence type="inferred from homology"/>
<dbReference type="GO" id="GO:0016020">
    <property type="term" value="C:membrane"/>
    <property type="evidence" value="ECO:0007669"/>
    <property type="project" value="UniProtKB-SubCell"/>
</dbReference>
<dbReference type="Pfam" id="PF24160">
    <property type="entry name" value="UVB_sens_C"/>
    <property type="match status" value="1"/>
</dbReference>
<dbReference type="InterPro" id="IPR055412">
    <property type="entry name" value="UVB_sens_C"/>
</dbReference>
<evidence type="ECO:0000256" key="4">
    <source>
        <dbReference type="ARBA" id="ARBA00022989"/>
    </source>
</evidence>
<reference evidence="8 9" key="1">
    <citation type="submission" date="2023-08" db="EMBL/GenBank/DDBJ databases">
        <title>Black Yeasts Isolated from many extreme environments.</title>
        <authorList>
            <person name="Coleine C."/>
            <person name="Stajich J.E."/>
            <person name="Selbmann L."/>
        </authorList>
    </citation>
    <scope>NUCLEOTIDE SEQUENCE [LARGE SCALE GENOMIC DNA]</scope>
    <source>
        <strain evidence="8 9">CCFEE 5792</strain>
    </source>
</reference>
<keyword evidence="3" id="KW-0812">Transmembrane</keyword>
<dbReference type="InterPro" id="IPR054549">
    <property type="entry name" value="UVB_sens_RUS_dom"/>
</dbReference>
<protein>
    <recommendedName>
        <fullName evidence="10">DUF647 domain-containing protein</fullName>
    </recommendedName>
</protein>
<dbReference type="PANTHER" id="PTHR12770:SF31">
    <property type="entry name" value="RUS FAMILY MEMBER 1"/>
    <property type="match status" value="1"/>
</dbReference>
<dbReference type="PANTHER" id="PTHR12770">
    <property type="entry name" value="RUS1 FAMILY PROTEIN C16ORF58"/>
    <property type="match status" value="1"/>
</dbReference>
<dbReference type="EMBL" id="JAVRRD010000010">
    <property type="protein sequence ID" value="KAK5054648.1"/>
    <property type="molecule type" value="Genomic_DNA"/>
</dbReference>